<keyword evidence="3" id="KW-1185">Reference proteome</keyword>
<dbReference type="Proteomes" id="UP001430954">
    <property type="component" value="Unassembled WGS sequence"/>
</dbReference>
<reference evidence="2 3" key="1">
    <citation type="submission" date="2021-09" db="EMBL/GenBank/DDBJ databases">
        <title>Lysobacter sp. 13A isolated from the river sediment.</title>
        <authorList>
            <person name="Liu H."/>
            <person name="Li S."/>
            <person name="Mao S."/>
        </authorList>
    </citation>
    <scope>NUCLEOTIDE SEQUENCE [LARGE SCALE GENOMIC DNA]</scope>
    <source>
        <strain evidence="2 3">13A</strain>
    </source>
</reference>
<feature type="chain" id="PRO_5046151288" evidence="1">
    <location>
        <begin position="24"/>
        <end position="208"/>
    </location>
</feature>
<comment type="caution">
    <text evidence="2">The sequence shown here is derived from an EMBL/GenBank/DDBJ whole genome shotgun (WGS) entry which is preliminary data.</text>
</comment>
<protein>
    <submittedName>
        <fullName evidence="2">Uncharacterized protein</fullName>
    </submittedName>
</protein>
<feature type="signal peptide" evidence="1">
    <location>
        <begin position="1"/>
        <end position="23"/>
    </location>
</feature>
<gene>
    <name evidence="2" type="ORF">K6753_07575</name>
</gene>
<proteinExistence type="predicted"/>
<accession>A0ABS7T6C1</accession>
<dbReference type="RefSeq" id="WP_223675852.1">
    <property type="nucleotide sequence ID" value="NZ_JAINZW010000003.1"/>
</dbReference>
<sequence length="208" mass="23631">MIHKPLRTLTAATSLALAACAHSSPLLDGASMTNASGKTVTDRQPVKEWPLRFDSHKFSVFTYDTYGARVVYAGQLQIDQDDDELKRSSASYGPDYQRSWSGIHGMIRNFPAPAKVSWRSKDGQTHEAEIDFGEIFKDERVRHNVPRDEVADMANGEYRHEPSIILEINDRTIRVYMRAFIPTKDFQIPGNPYSDARDEVVLVETYTY</sequence>
<evidence type="ECO:0000256" key="1">
    <source>
        <dbReference type="SAM" id="SignalP"/>
    </source>
</evidence>
<evidence type="ECO:0000313" key="2">
    <source>
        <dbReference type="EMBL" id="MBZ4039391.1"/>
    </source>
</evidence>
<dbReference type="PROSITE" id="PS51257">
    <property type="entry name" value="PROKAR_LIPOPROTEIN"/>
    <property type="match status" value="1"/>
</dbReference>
<keyword evidence="1" id="KW-0732">Signal</keyword>
<name>A0ABS7T6C1_9GAMM</name>
<dbReference type="EMBL" id="JAINZW010000003">
    <property type="protein sequence ID" value="MBZ4039391.1"/>
    <property type="molecule type" value="Genomic_DNA"/>
</dbReference>
<organism evidence="2 3">
    <name type="scientific">Novilysobacter selenitireducens</name>
    <dbReference type="NCBI Taxonomy" id="2872639"/>
    <lineage>
        <taxon>Bacteria</taxon>
        <taxon>Pseudomonadati</taxon>
        <taxon>Pseudomonadota</taxon>
        <taxon>Gammaproteobacteria</taxon>
        <taxon>Lysobacterales</taxon>
        <taxon>Lysobacteraceae</taxon>
        <taxon>Novilysobacter</taxon>
    </lineage>
</organism>
<evidence type="ECO:0000313" key="3">
    <source>
        <dbReference type="Proteomes" id="UP001430954"/>
    </source>
</evidence>